<accession>A0A371K137</accession>
<dbReference type="InterPro" id="IPR024311">
    <property type="entry name" value="Lipocalin-like"/>
</dbReference>
<evidence type="ECO:0000313" key="4">
    <source>
        <dbReference type="Proteomes" id="UP000264492"/>
    </source>
</evidence>
<dbReference type="Pfam" id="PF13924">
    <property type="entry name" value="Lipocalin_5"/>
    <property type="match status" value="1"/>
</dbReference>
<evidence type="ECO:0000313" key="3">
    <source>
        <dbReference type="EMBL" id="RDZ27604.1"/>
    </source>
</evidence>
<reference evidence="3 4" key="1">
    <citation type="submission" date="2018-08" db="EMBL/GenBank/DDBJ databases">
        <title>Lysobacter sp. zong2l5, whole genome shotgun sequence.</title>
        <authorList>
            <person name="Zhang X."/>
            <person name="Feng G."/>
            <person name="Zhu H."/>
        </authorList>
    </citation>
    <scope>NUCLEOTIDE SEQUENCE [LARGE SCALE GENOMIC DNA]</scope>
    <source>
        <strain evidence="4">zong2l5</strain>
    </source>
</reference>
<dbReference type="AlphaFoldDB" id="A0A371K137"/>
<feature type="domain" description="Lipocalin-like" evidence="2">
    <location>
        <begin position="169"/>
        <end position="287"/>
    </location>
</feature>
<protein>
    <recommendedName>
        <fullName evidence="2">Lipocalin-like domain-containing protein</fullName>
    </recommendedName>
</protein>
<keyword evidence="4" id="KW-1185">Reference proteome</keyword>
<organism evidence="3 4">
    <name type="scientific">Lysobacter silvisoli</name>
    <dbReference type="NCBI Taxonomy" id="2293254"/>
    <lineage>
        <taxon>Bacteria</taxon>
        <taxon>Pseudomonadati</taxon>
        <taxon>Pseudomonadota</taxon>
        <taxon>Gammaproteobacteria</taxon>
        <taxon>Lysobacterales</taxon>
        <taxon>Lysobacteraceae</taxon>
        <taxon>Lysobacter</taxon>
    </lineage>
</organism>
<gene>
    <name evidence="3" type="ORF">DX914_14500</name>
</gene>
<sequence length="303" mass="32298">MPLPIQMAASSSGLRAKASDNQPVTQISSAIASRSAHKRRGGGVCLSTSTSRPGELPGILASTGERRVCAGCECARGCERQVSPPRLGRRWPPRGTAGRTSVGGFVAARARQRSVDAPSRTAMVARPSASLPDAMKHAPIVTAGALASLLFALSLGSSARAADVADSLVGTWRVERMTDTDLATGKVEHPYGERPKGYIVYDPTGHLHVQVMRMPATPPFASGDDAKGSDREVRAAYDGYVAYFGTYEVDAKRGVVVHRVDGSLMPSYTGTDQPRPFRVEGDVLTIEGDSEGVHFLRQLRRVR</sequence>
<name>A0A371K137_9GAMM</name>
<feature type="compositionally biased region" description="Polar residues" evidence="1">
    <location>
        <begin position="8"/>
        <end position="32"/>
    </location>
</feature>
<evidence type="ECO:0000256" key="1">
    <source>
        <dbReference type="SAM" id="MobiDB-lite"/>
    </source>
</evidence>
<evidence type="ECO:0000259" key="2">
    <source>
        <dbReference type="Pfam" id="PF13924"/>
    </source>
</evidence>
<feature type="region of interest" description="Disordered" evidence="1">
    <location>
        <begin position="1"/>
        <end position="50"/>
    </location>
</feature>
<dbReference type="EMBL" id="QTSU01000002">
    <property type="protein sequence ID" value="RDZ27604.1"/>
    <property type="molecule type" value="Genomic_DNA"/>
</dbReference>
<comment type="caution">
    <text evidence="3">The sequence shown here is derived from an EMBL/GenBank/DDBJ whole genome shotgun (WGS) entry which is preliminary data.</text>
</comment>
<proteinExistence type="predicted"/>
<dbReference type="Proteomes" id="UP000264492">
    <property type="component" value="Unassembled WGS sequence"/>
</dbReference>